<keyword evidence="1" id="KW-0489">Methyltransferase</keyword>
<keyword evidence="1" id="KW-0808">Transferase</keyword>
<evidence type="ECO:0000313" key="1">
    <source>
        <dbReference type="EMBL" id="SZD71204.1"/>
    </source>
</evidence>
<dbReference type="GO" id="GO:0008168">
    <property type="term" value="F:methyltransferase activity"/>
    <property type="evidence" value="ECO:0007669"/>
    <property type="project" value="UniProtKB-KW"/>
</dbReference>
<dbReference type="PANTHER" id="PTHR35866">
    <property type="entry name" value="PUTATIVE-RELATED"/>
    <property type="match status" value="1"/>
</dbReference>
<dbReference type="RefSeq" id="WP_119058847.1">
    <property type="nucleotide sequence ID" value="NZ_UNSC01000001.1"/>
</dbReference>
<dbReference type="AlphaFoldDB" id="A0A383TU75"/>
<dbReference type="GO" id="GO:0032259">
    <property type="term" value="P:methylation"/>
    <property type="evidence" value="ECO:0007669"/>
    <property type="project" value="UniProtKB-KW"/>
</dbReference>
<organism evidence="1 2">
    <name type="scientific">Candidatus Ornithobacterium hominis</name>
    <dbReference type="NCBI Taxonomy" id="2497989"/>
    <lineage>
        <taxon>Bacteria</taxon>
        <taxon>Pseudomonadati</taxon>
        <taxon>Bacteroidota</taxon>
        <taxon>Flavobacteriia</taxon>
        <taxon>Flavobacteriales</taxon>
        <taxon>Weeksellaceae</taxon>
        <taxon>Ornithobacterium</taxon>
    </lineage>
</organism>
<accession>A0A383TU75</accession>
<dbReference type="OrthoDB" id="665764at2"/>
<name>A0A383TU75_9FLAO</name>
<keyword evidence="2" id="KW-1185">Reference proteome</keyword>
<sequence>MNLEEYQKKAISKQPEHEKFLNWLKRNKPKNLDRIAEKKHDEVFAKIDCLSCGNCCRTTGPLITVQDVKKMAKAVNLSEKDFEATYLKIDEDGDMVFQSMPCPFLGEDNYCFIYENRPKACREFPHTDRRKLYQINHLTIKNTVICPAAYQIVEELKEFYS</sequence>
<keyword evidence="1" id="KW-0969">Cilium</keyword>
<keyword evidence="1" id="KW-0966">Cell projection</keyword>
<reference evidence="1 2" key="1">
    <citation type="submission" date="2018-09" db="EMBL/GenBank/DDBJ databases">
        <authorList>
            <consortium name="Pathogen Informatics"/>
        </authorList>
    </citation>
    <scope>NUCLEOTIDE SEQUENCE [LARGE SCALE GENOMIC DNA]</scope>
    <source>
        <strain evidence="1 2">OH-22767</strain>
    </source>
</reference>
<dbReference type="EMBL" id="UNSC01000001">
    <property type="protein sequence ID" value="SZD71204.1"/>
    <property type="molecule type" value="Genomic_DNA"/>
</dbReference>
<proteinExistence type="predicted"/>
<gene>
    <name evidence="1" type="ORF">SAMEA104719789_00299</name>
</gene>
<dbReference type="Proteomes" id="UP000262142">
    <property type="component" value="Unassembled WGS sequence"/>
</dbReference>
<dbReference type="Pfam" id="PF03692">
    <property type="entry name" value="CxxCxxCC"/>
    <property type="match status" value="1"/>
</dbReference>
<dbReference type="PANTHER" id="PTHR35866:SF1">
    <property type="entry name" value="YKGJ FAMILY CYSTEINE CLUSTER PROTEIN"/>
    <property type="match status" value="1"/>
</dbReference>
<keyword evidence="1" id="KW-0282">Flagellum</keyword>
<evidence type="ECO:0000313" key="2">
    <source>
        <dbReference type="Proteomes" id="UP000262142"/>
    </source>
</evidence>
<protein>
    <submittedName>
        <fullName evidence="1">Flagellin N-methylase</fullName>
    </submittedName>
</protein>
<dbReference type="InterPro" id="IPR005358">
    <property type="entry name" value="Puta_zinc/iron-chelating_dom"/>
</dbReference>